<sequence>MADSGAQARTTKGQHLTAAPFVSHVSVQQALETNDPAQLQAALAQIDNRAAALNAKPQPRAQPDLLLDYLKHDPACQGVFASWDLANKTNNSPLAAAVLSCLASLVRLASTDPFNPSPELVKTLLSTKYAPYFDRSLNPGRNDVTTASLKLCNVLVGFGGGRFARRVFGCFSWSPKVTSRLYKTRLRTLTTANALAKPDIRTLLVLLVLGFLSAGDVRLKGLVLETKGLLAGAFKGLDEDPEVVVNLVLETVGQELVVERRVGLEARRNMFDEACMTELVKLHDYPQPEDDAPLSASHPSLSIDRFFRLLKTWLADQIASSPLGRSSGPQRVLSTLLRSLKVTEDPTQRALGLDILAAAPVLAGAFWAKFPSSLDPRLSSRWVSAITFATQVVALPVADSLALSPTATPDAQALQAVPSASSILDAILPPSSGAGAALSRSWYTKALAHETPLVSFLASLFLLAVLQKASAVLTALADASRTLEEQDGGRWAVTARRVRDELRARLPDPAIVVSLMTRTAAAASAAEPETAKRGGGGKAKVKGKGKGGAGGEDKEDDSSAKASKKASVGAGEGALLRTNVALRLLFLYHRVAPQLVAALKFDFAKLPQTYARAGQAAAAVAVAAPDASTTAEATAPEQQDEDPAARSEGLRAISSAYALRLAAAHTSSSSQSAAAFARPADYYKQTLAPLFELYRVPATPSNRTLLGAILRRQLGSAALFGPGAEESGEVDTWLRALPVPREEGDEHAAAVLDAFERAVRETLTKPLQAPTAASTTTTAADASSDAALSPLMRTALAHLAARDAASPPGAALLRFFGALAAQMVASERSLARPRAVVDALESALEPHAAKGEVEAAVRGWRECLAVAAGEEAVSGAPEGLRATVEAVSDDEVLEEAVASLSPRSANVFVALEGQHESLERTIAVMPIPLVFLHARTADLANPAIARALVALVVARSAHLAAAQVLLHRFVGSTSQALADFIGDVYRSCGDLAAKKEMRERIAGSEGLLGVFARESLPAPVCRSTVDLLGAVLDASRMADKQLVDPFCSLVLQDLAPVASPTKKRKHKGAASTSSLSPRILAAGPLLPFFDTTSSLPLLDALLAHLAQAELDPATSALLAAALERVLALPPSAAFTGFWTAQFERLNALAGVPALAGPAGAVLEKGANALRPEAAFAHGRTAGDGAWRVHAVEWTDALLAARPLSGPQAATLAALVARSAAARARLVAALDSREDGTLAELAKPLEALVETAQAKGTAAGIPEVLAARFVGELLESHEALGAAQVRAAQLLVGESSTAAGSAQRVLDAHVAKLGRDEYRARDVALVARLAETAESLKPTLVDVVEGTLDGLVRRFAEPDEDRQEIKDLTVALTNALHLHADVSLKSHSLDPLVTNLATRRLEHPYAVDFATALTRHHRFKDNEVTRHLNEIFASPRFATFANEQAESVEPIRSALTLVLALATSSVTAAANARVVDRLVPFYHGTLSTMDRALLDLFQRVELVGGASISPALKAWNPSTDSTALLDGTRVGALGAAQKTFVRRSWARAFASSRTVYTAADDERTYDPLFIVGFVAALAEEDELKPQEWTTLLESGVLGTVVAALASSSEGLRGLARATLAMILKTIQSLTFREKDELHLVLTQVRLSIYSSVGEAIPASIALFLAHCVSLVGAPASPLYPAFMRFLLQRSTVDSRDVPMFYTMLYSSNADEFAAAPRDERVWMVRFLTEGLVRTQDWKIYRRRQVFEILASVFQSSRQDPALRKLILEFLLRATSLPSAARELMSRNGFLGWLAAQAPLDVAERRLLVQIVANMVEVVPFEQVTGVTDAVEALENAVGGEVAVIDPTALLDLIRTIAGRLPATTTRSALLALVLARLTTLLSGVANSSASSTSPSVQHRLYATTMLLAFVRNEAGIREGEQERKLWRVAVQKGLEIGDEELRREVLRTVCE</sequence>
<dbReference type="Pfam" id="PF16201">
    <property type="entry name" value="NopRA1"/>
    <property type="match status" value="1"/>
</dbReference>
<dbReference type="InterPro" id="IPR039844">
    <property type="entry name" value="URB1"/>
</dbReference>
<dbReference type="GO" id="GO:0005730">
    <property type="term" value="C:nucleolus"/>
    <property type="evidence" value="ECO:0007669"/>
    <property type="project" value="TreeGrafter"/>
</dbReference>
<protein>
    <submittedName>
        <fullName evidence="4">Uncharacterized protein</fullName>
    </submittedName>
</protein>
<evidence type="ECO:0000313" key="4">
    <source>
        <dbReference type="EMBL" id="KPV72597.1"/>
    </source>
</evidence>
<reference evidence="4 5" key="1">
    <citation type="journal article" date="2015" name="Front. Microbiol.">
        <title>Genome sequence of the plant growth promoting endophytic yeast Rhodotorula graminis WP1.</title>
        <authorList>
            <person name="Firrincieli A."/>
            <person name="Otillar R."/>
            <person name="Salamov A."/>
            <person name="Schmutz J."/>
            <person name="Khan Z."/>
            <person name="Redman R.S."/>
            <person name="Fleck N.D."/>
            <person name="Lindquist E."/>
            <person name="Grigoriev I.V."/>
            <person name="Doty S.L."/>
        </authorList>
    </citation>
    <scope>NUCLEOTIDE SEQUENCE [LARGE SCALE GENOMIC DNA]</scope>
    <source>
        <strain evidence="4 5">WP1</strain>
    </source>
</reference>
<name>A0A0N8PZK7_RHOGW</name>
<dbReference type="PANTHER" id="PTHR13500">
    <property type="entry name" value="NUCLEOLAR PRERIBOSOMAL-ASSOCIATED PROTEIN 1"/>
    <property type="match status" value="1"/>
</dbReference>
<accession>A0A0N8PZK7</accession>
<proteinExistence type="predicted"/>
<evidence type="ECO:0000313" key="5">
    <source>
        <dbReference type="Proteomes" id="UP000053890"/>
    </source>
</evidence>
<feature type="domain" description="URB1 N-terminal" evidence="2">
    <location>
        <begin position="76"/>
        <end position="384"/>
    </location>
</feature>
<evidence type="ECO:0000256" key="1">
    <source>
        <dbReference type="SAM" id="MobiDB-lite"/>
    </source>
</evidence>
<dbReference type="GO" id="GO:0000466">
    <property type="term" value="P:maturation of 5.8S rRNA from tricistronic rRNA transcript (SSU-rRNA, 5.8S rRNA, LSU-rRNA)"/>
    <property type="evidence" value="ECO:0007669"/>
    <property type="project" value="TreeGrafter"/>
</dbReference>
<feature type="region of interest" description="Disordered" evidence="1">
    <location>
        <begin position="524"/>
        <end position="568"/>
    </location>
</feature>
<feature type="domain" description="URB1 C-terminal" evidence="3">
    <location>
        <begin position="1596"/>
        <end position="1791"/>
    </location>
</feature>
<gene>
    <name evidence="4" type="ORF">RHOBADRAFT_55695</name>
</gene>
<dbReference type="InterPro" id="IPR032436">
    <property type="entry name" value="URB1_C"/>
</dbReference>
<evidence type="ECO:0000259" key="2">
    <source>
        <dbReference type="Pfam" id="PF11707"/>
    </source>
</evidence>
<dbReference type="InterPro" id="IPR021714">
    <property type="entry name" value="URB1_N"/>
</dbReference>
<evidence type="ECO:0000259" key="3">
    <source>
        <dbReference type="Pfam" id="PF16201"/>
    </source>
</evidence>
<dbReference type="Proteomes" id="UP000053890">
    <property type="component" value="Unassembled WGS sequence"/>
</dbReference>
<keyword evidence="5" id="KW-1185">Reference proteome</keyword>
<dbReference type="GeneID" id="28978419"/>
<dbReference type="PANTHER" id="PTHR13500:SF0">
    <property type="entry name" value="NUCLEOLAR PRE-RIBOSOMAL-ASSOCIATED PROTEIN 1"/>
    <property type="match status" value="1"/>
</dbReference>
<dbReference type="OrthoDB" id="72892at2759"/>
<dbReference type="OMA" id="VVWVWQS"/>
<dbReference type="GO" id="GO:0000463">
    <property type="term" value="P:maturation of LSU-rRNA from tricistronic rRNA transcript (SSU-rRNA, 5.8S rRNA, LSU-rRNA)"/>
    <property type="evidence" value="ECO:0007669"/>
    <property type="project" value="TreeGrafter"/>
</dbReference>
<dbReference type="EMBL" id="KQ474086">
    <property type="protein sequence ID" value="KPV72597.1"/>
    <property type="molecule type" value="Genomic_DNA"/>
</dbReference>
<organism evidence="4 5">
    <name type="scientific">Rhodotorula graminis (strain WP1)</name>
    <dbReference type="NCBI Taxonomy" id="578459"/>
    <lineage>
        <taxon>Eukaryota</taxon>
        <taxon>Fungi</taxon>
        <taxon>Dikarya</taxon>
        <taxon>Basidiomycota</taxon>
        <taxon>Pucciniomycotina</taxon>
        <taxon>Microbotryomycetes</taxon>
        <taxon>Sporidiobolales</taxon>
        <taxon>Sporidiobolaceae</taxon>
        <taxon>Rhodotorula</taxon>
    </lineage>
</organism>
<dbReference type="Pfam" id="PF11707">
    <property type="entry name" value="Npa1"/>
    <property type="match status" value="1"/>
</dbReference>
<dbReference type="STRING" id="578459.A0A0N8PZK7"/>
<dbReference type="RefSeq" id="XP_018268646.1">
    <property type="nucleotide sequence ID" value="XM_018417971.1"/>
</dbReference>